<evidence type="ECO:0000256" key="4">
    <source>
        <dbReference type="ARBA" id="ARBA00023098"/>
    </source>
</evidence>
<feature type="chain" id="PRO_5038192126" description="Phosphatidylserine decarboxylase alpha chain" evidence="11">
    <location>
        <begin position="183"/>
        <end position="219"/>
    </location>
</feature>
<evidence type="ECO:0000313" key="14">
    <source>
        <dbReference type="Proteomes" id="UP000769766"/>
    </source>
</evidence>
<keyword evidence="8 11" id="KW-0456">Lyase</keyword>
<evidence type="ECO:0000313" key="13">
    <source>
        <dbReference type="EMBL" id="MBI2877793.1"/>
    </source>
</evidence>
<dbReference type="NCBIfam" id="NF003678">
    <property type="entry name" value="PRK05305.1-2"/>
    <property type="match status" value="1"/>
</dbReference>
<keyword evidence="6 11" id="KW-0865">Zymogen</keyword>
<dbReference type="PANTHER" id="PTHR35809">
    <property type="entry name" value="ARCHAETIDYLSERINE DECARBOXYLASE PROENZYME-RELATED"/>
    <property type="match status" value="1"/>
</dbReference>
<keyword evidence="4 11" id="KW-0443">Lipid metabolism</keyword>
<proteinExistence type="inferred from homology"/>
<feature type="transmembrane region" description="Helical" evidence="12">
    <location>
        <begin position="26"/>
        <end position="50"/>
    </location>
</feature>
<comment type="function">
    <text evidence="11">Catalyzes the formation of phosphatidylethanolamine (PtdEtn) from phosphatidylserine (PtdSer).</text>
</comment>
<keyword evidence="5 11" id="KW-0472">Membrane</keyword>
<feature type="modified residue" description="Pyruvic acid (Ser); by autocatalysis" evidence="11">
    <location>
        <position position="183"/>
    </location>
</feature>
<feature type="site" description="Cleavage (non-hydrolytic); by autocatalysis" evidence="11">
    <location>
        <begin position="182"/>
        <end position="183"/>
    </location>
</feature>
<comment type="subcellular location">
    <subcellularLocation>
        <location evidence="11">Cell membrane</location>
        <topology evidence="11">Peripheral membrane protein</topology>
    </subcellularLocation>
</comment>
<dbReference type="InterPro" id="IPR033175">
    <property type="entry name" value="PSD-A"/>
</dbReference>
<dbReference type="NCBIfam" id="NF003685">
    <property type="entry name" value="PRK05305.2-5"/>
    <property type="match status" value="1"/>
</dbReference>
<dbReference type="InterPro" id="IPR003817">
    <property type="entry name" value="PS_Dcarbxylase"/>
</dbReference>
<dbReference type="EC" id="4.1.1.65" evidence="11"/>
<dbReference type="Proteomes" id="UP000769766">
    <property type="component" value="Unassembled WGS sequence"/>
</dbReference>
<evidence type="ECO:0000256" key="10">
    <source>
        <dbReference type="ARBA" id="ARBA00023317"/>
    </source>
</evidence>
<keyword evidence="12" id="KW-0812">Transmembrane</keyword>
<organism evidence="13 14">
    <name type="scientific">Tectimicrobiota bacterium</name>
    <dbReference type="NCBI Taxonomy" id="2528274"/>
    <lineage>
        <taxon>Bacteria</taxon>
        <taxon>Pseudomonadati</taxon>
        <taxon>Nitrospinota/Tectimicrobiota group</taxon>
        <taxon>Candidatus Tectimicrobiota</taxon>
    </lineage>
</organism>
<sequence length="219" mass="24343">MTGENRLRIAKEGFPYILGLLGVGGLFYLFHLGLAAGVCLALAAFVAFFFRDPVRLVPQQANAILSPADGKVVAIRKIEESDLPHKEAFCISIFLSLFDVHINRSPYAGRVVRTHYHAGRFLPAFQEKASLLNEQNSIWIEHEGFQIKVTQIAGLIARRIACWVKEGDTLYPGDKLGLIKFGSRVDIFLPPNCQILVEMGDKIKGGETVIAEVLPWPER</sequence>
<evidence type="ECO:0000256" key="11">
    <source>
        <dbReference type="HAMAP-Rule" id="MF_00664"/>
    </source>
</evidence>
<dbReference type="PANTHER" id="PTHR35809:SF1">
    <property type="entry name" value="ARCHAETIDYLSERINE DECARBOXYLASE PROENZYME-RELATED"/>
    <property type="match status" value="1"/>
</dbReference>
<evidence type="ECO:0000256" key="2">
    <source>
        <dbReference type="ARBA" id="ARBA00022516"/>
    </source>
</evidence>
<feature type="chain" id="PRO_5038192127" description="Phosphatidylserine decarboxylase beta chain" evidence="11">
    <location>
        <begin position="1"/>
        <end position="182"/>
    </location>
</feature>
<dbReference type="Pfam" id="PF02666">
    <property type="entry name" value="PS_Dcarbxylase"/>
    <property type="match status" value="1"/>
</dbReference>
<evidence type="ECO:0000256" key="7">
    <source>
        <dbReference type="ARBA" id="ARBA00023209"/>
    </source>
</evidence>
<evidence type="ECO:0000256" key="8">
    <source>
        <dbReference type="ARBA" id="ARBA00023239"/>
    </source>
</evidence>
<evidence type="ECO:0000256" key="5">
    <source>
        <dbReference type="ARBA" id="ARBA00023136"/>
    </source>
</evidence>
<protein>
    <recommendedName>
        <fullName evidence="11">Phosphatidylserine decarboxylase proenzyme</fullName>
        <ecNumber evidence="11">4.1.1.65</ecNumber>
    </recommendedName>
    <component>
        <recommendedName>
            <fullName evidence="11">Phosphatidylserine decarboxylase alpha chain</fullName>
        </recommendedName>
    </component>
    <component>
        <recommendedName>
            <fullName evidence="11">Phosphatidylserine decarboxylase beta chain</fullName>
        </recommendedName>
    </component>
</protein>
<comment type="pathway">
    <text evidence="11">Phospholipid metabolism; phosphatidylethanolamine biosynthesis; phosphatidylethanolamine from CDP-diacylglycerol: step 2/2.</text>
</comment>
<accession>A0A932CQT8</accession>
<keyword evidence="1 11" id="KW-1003">Cell membrane</keyword>
<evidence type="ECO:0000256" key="3">
    <source>
        <dbReference type="ARBA" id="ARBA00022793"/>
    </source>
</evidence>
<dbReference type="GO" id="GO:0006646">
    <property type="term" value="P:phosphatidylethanolamine biosynthetic process"/>
    <property type="evidence" value="ECO:0007669"/>
    <property type="project" value="UniProtKB-UniRule"/>
</dbReference>
<evidence type="ECO:0000256" key="6">
    <source>
        <dbReference type="ARBA" id="ARBA00023145"/>
    </source>
</evidence>
<comment type="subunit">
    <text evidence="11">Heterodimer of a large membrane-associated beta subunit and a small pyruvoyl-containing alpha subunit.</text>
</comment>
<keyword evidence="9 11" id="KW-1208">Phospholipid metabolism</keyword>
<dbReference type="GO" id="GO:0004609">
    <property type="term" value="F:phosphatidylserine decarboxylase activity"/>
    <property type="evidence" value="ECO:0007669"/>
    <property type="project" value="UniProtKB-UniRule"/>
</dbReference>
<feature type="active site" description="Schiff-base intermediate with substrate; via pyruvic acid" evidence="11">
    <location>
        <position position="183"/>
    </location>
</feature>
<keyword evidence="3 11" id="KW-0210">Decarboxylase</keyword>
<reference evidence="13" key="1">
    <citation type="submission" date="2020-07" db="EMBL/GenBank/DDBJ databases">
        <title>Huge and variable diversity of episymbiotic CPR bacteria and DPANN archaea in groundwater ecosystems.</title>
        <authorList>
            <person name="He C.Y."/>
            <person name="Keren R."/>
            <person name="Whittaker M."/>
            <person name="Farag I.F."/>
            <person name="Doudna J."/>
            <person name="Cate J.H.D."/>
            <person name="Banfield J.F."/>
        </authorList>
    </citation>
    <scope>NUCLEOTIDE SEQUENCE</scope>
    <source>
        <strain evidence="13">NC_groundwater_672_Ag_B-0.1um_62_36</strain>
    </source>
</reference>
<keyword evidence="7 11" id="KW-0594">Phospholipid biosynthesis</keyword>
<keyword evidence="2 11" id="KW-0444">Lipid biosynthesis</keyword>
<comment type="PTM">
    <text evidence="11">Is synthesized initially as an inactive proenzyme. Formation of the active enzyme involves a self-maturation process in which the active site pyruvoyl group is generated from an internal serine residue via an autocatalytic post-translational modification. Two non-identical subunits are generated from the proenzyme in this reaction, and the pyruvate is formed at the N-terminus of the alpha chain, which is derived from the carboxyl end of the proenzyme. The post-translation cleavage follows an unusual pathway, termed non-hydrolytic serinolysis, in which the side chain hydroxyl group of the serine supplies its oxygen atom to form the C-terminus of the beta chain, while the remainder of the serine residue undergoes an oxidative deamination to produce ammonia and the pyruvoyl prosthetic group on the alpha chain.</text>
</comment>
<evidence type="ECO:0000256" key="1">
    <source>
        <dbReference type="ARBA" id="ARBA00022475"/>
    </source>
</evidence>
<keyword evidence="12" id="KW-1133">Transmembrane helix</keyword>
<keyword evidence="10 11" id="KW-0670">Pyruvate</keyword>
<comment type="cofactor">
    <cofactor evidence="11">
        <name>pyruvate</name>
        <dbReference type="ChEBI" id="CHEBI:15361"/>
    </cofactor>
    <text evidence="11">Binds 1 pyruvoyl group covalently per subunit.</text>
</comment>
<dbReference type="GO" id="GO:0005886">
    <property type="term" value="C:plasma membrane"/>
    <property type="evidence" value="ECO:0007669"/>
    <property type="project" value="UniProtKB-SubCell"/>
</dbReference>
<name>A0A932CQT8_UNCTE</name>
<dbReference type="EMBL" id="JACPRF010000397">
    <property type="protein sequence ID" value="MBI2877793.1"/>
    <property type="molecule type" value="Genomic_DNA"/>
</dbReference>
<comment type="catalytic activity">
    <reaction evidence="11">
        <text>a 1,2-diacyl-sn-glycero-3-phospho-L-serine + H(+) = a 1,2-diacyl-sn-glycero-3-phosphoethanolamine + CO2</text>
        <dbReference type="Rhea" id="RHEA:20828"/>
        <dbReference type="ChEBI" id="CHEBI:15378"/>
        <dbReference type="ChEBI" id="CHEBI:16526"/>
        <dbReference type="ChEBI" id="CHEBI:57262"/>
        <dbReference type="ChEBI" id="CHEBI:64612"/>
        <dbReference type="EC" id="4.1.1.65"/>
    </reaction>
</comment>
<gene>
    <name evidence="11" type="primary">psd</name>
    <name evidence="13" type="ORF">HYY20_13040</name>
</gene>
<comment type="caution">
    <text evidence="13">The sequence shown here is derived from an EMBL/GenBank/DDBJ whole genome shotgun (WGS) entry which is preliminary data.</text>
</comment>
<evidence type="ECO:0000256" key="9">
    <source>
        <dbReference type="ARBA" id="ARBA00023264"/>
    </source>
</evidence>
<evidence type="ECO:0000256" key="12">
    <source>
        <dbReference type="SAM" id="Phobius"/>
    </source>
</evidence>
<dbReference type="AlphaFoldDB" id="A0A932CQT8"/>
<dbReference type="HAMAP" id="MF_00664">
    <property type="entry name" value="PS_decarb_PSD_A"/>
    <property type="match status" value="1"/>
</dbReference>
<comment type="similarity">
    <text evidence="11">Belongs to the phosphatidylserine decarboxylase family. PSD-A subfamily.</text>
</comment>